<accession>A0ABR1R119</accession>
<proteinExistence type="predicted"/>
<gene>
    <name evidence="3" type="ORF">PG991_015207</name>
</gene>
<dbReference type="Proteomes" id="UP001396898">
    <property type="component" value="Unassembled WGS sequence"/>
</dbReference>
<evidence type="ECO:0000259" key="2">
    <source>
        <dbReference type="Pfam" id="PF21962"/>
    </source>
</evidence>
<comment type="caution">
    <text evidence="3">The sequence shown here is derived from an EMBL/GenBank/DDBJ whole genome shotgun (WGS) entry which is preliminary data.</text>
</comment>
<feature type="region of interest" description="Disordered" evidence="1">
    <location>
        <begin position="161"/>
        <end position="210"/>
    </location>
</feature>
<evidence type="ECO:0000313" key="4">
    <source>
        <dbReference type="Proteomes" id="UP001396898"/>
    </source>
</evidence>
<feature type="domain" description="DUF6924" evidence="2">
    <location>
        <begin position="77"/>
        <end position="165"/>
    </location>
</feature>
<dbReference type="Pfam" id="PF21962">
    <property type="entry name" value="DUF6924"/>
    <property type="match status" value="1"/>
</dbReference>
<dbReference type="InterPro" id="IPR053832">
    <property type="entry name" value="DUF6924"/>
</dbReference>
<feature type="compositionally biased region" description="Acidic residues" evidence="1">
    <location>
        <begin position="164"/>
        <end position="179"/>
    </location>
</feature>
<name>A0ABR1R119_9PEZI</name>
<sequence length="514" mass="57308">MSVDLTLPASSSPTIDPYKHLPDPLLPFALFVHVELGDGEEELARIEAACNSQTDGDDNVRRAPRHDFAGQPLRAALAEHLDNLIATRRFDPFYFVAVVDENWRETGLVIVTMDDGTGDDDDDDGGDHACRIDQLRVPAEEVGLILVNLQIANADWADYKEEYGGDDQGDNGDDDDDDQGPSTTEKPEDDPSTDKPFDSPQTDEEYSDGASSTLRNLDYYIGFFAVPGIDFETVMRELHPCWGPRVPTPELGCRPEGRVPAGSQAKAVARAKRTWPLRCRNNPRLYRGMFLIVDTPDYQENGVLLVKTDWDEKAGAHDKDQTTAELAALGEAAATDTQRLPFANATTMTLFNEIKAGYRPWKHTHHTFLAYAGPQTEYPAEYLAALDKSFKRRKSSSQRFLEKKVQYPRSSPTTDAAADDGPPVGLETALEQHWGFVHEERFCGTLCPEYFVYCDRELAAKDTGETVGLVRVGREAGDWSLFDCNAGDAYQVLCDIVDKKKEWPGQKDRFILDE</sequence>
<dbReference type="EMBL" id="JAQQWI010000022">
    <property type="protein sequence ID" value="KAK7995740.1"/>
    <property type="molecule type" value="Genomic_DNA"/>
</dbReference>
<organism evidence="3 4">
    <name type="scientific">Apiospora marii</name>
    <dbReference type="NCBI Taxonomy" id="335849"/>
    <lineage>
        <taxon>Eukaryota</taxon>
        <taxon>Fungi</taxon>
        <taxon>Dikarya</taxon>
        <taxon>Ascomycota</taxon>
        <taxon>Pezizomycotina</taxon>
        <taxon>Sordariomycetes</taxon>
        <taxon>Xylariomycetidae</taxon>
        <taxon>Amphisphaeriales</taxon>
        <taxon>Apiosporaceae</taxon>
        <taxon>Apiospora</taxon>
    </lineage>
</organism>
<feature type="region of interest" description="Disordered" evidence="1">
    <location>
        <begin position="404"/>
        <end position="423"/>
    </location>
</feature>
<evidence type="ECO:0000313" key="3">
    <source>
        <dbReference type="EMBL" id="KAK7995740.1"/>
    </source>
</evidence>
<keyword evidence="4" id="KW-1185">Reference proteome</keyword>
<evidence type="ECO:0000256" key="1">
    <source>
        <dbReference type="SAM" id="MobiDB-lite"/>
    </source>
</evidence>
<protein>
    <recommendedName>
        <fullName evidence="2">DUF6924 domain-containing protein</fullName>
    </recommendedName>
</protein>
<reference evidence="3 4" key="1">
    <citation type="submission" date="2023-01" db="EMBL/GenBank/DDBJ databases">
        <title>Analysis of 21 Apiospora genomes using comparative genomics revels a genus with tremendous synthesis potential of carbohydrate active enzymes and secondary metabolites.</title>
        <authorList>
            <person name="Sorensen T."/>
        </authorList>
    </citation>
    <scope>NUCLEOTIDE SEQUENCE [LARGE SCALE GENOMIC DNA]</scope>
    <source>
        <strain evidence="3 4">CBS 20057</strain>
    </source>
</reference>